<dbReference type="PANTHER" id="PTHR43238:SF1">
    <property type="entry name" value="GDP-L-FUCOSE SYNTHASE"/>
    <property type="match status" value="1"/>
</dbReference>
<dbReference type="Pfam" id="PF01370">
    <property type="entry name" value="Epimerase"/>
    <property type="match status" value="1"/>
</dbReference>
<evidence type="ECO:0000313" key="6">
    <source>
        <dbReference type="EMBL" id="CAB4678860.1"/>
    </source>
</evidence>
<dbReference type="EMBL" id="CAFBPO010000017">
    <property type="protein sequence ID" value="CAB5026823.1"/>
    <property type="molecule type" value="Genomic_DNA"/>
</dbReference>
<sequence>MTIVVAGATGLAGSAIVRAYEKAGEEVIGINRSVCNLLDREATVAFLKKAKPAIVVDAAAKVGGIGANNAFPVEFLADNVRIQSNLMEAAHAADVEKFIFLGSSCIYPRDCAQPIKEEYLLTGPLEETNSAYAIAKIAGIELIKSFRKEYGRKWISLMPTNLYGPRDNFELQGSHVLPAFIRRFVEAQAEGRAKETLWGTGSPMREFLHVDDLANAVVLAGAKYDSVVHMNIGSGEDLTIKALAELVAKAAGFKGEIAWDSSKPDGTPRKVLDVTKVKSLGWEPAISLKDGIASTIEWYIDATAKGVSRR</sequence>
<gene>
    <name evidence="6" type="ORF">UFOPK2340_00958</name>
    <name evidence="7" type="ORF">UFOPK2772_00584</name>
    <name evidence="8" type="ORF">UFOPK2850_01194</name>
    <name evidence="9" type="ORF">UFOPK3027_00137</name>
    <name evidence="10" type="ORF">UFOPK3256_01140</name>
    <name evidence="11" type="ORF">UFOPK3827_00441</name>
    <name evidence="12" type="ORF">UFOPK3982_00088</name>
    <name evidence="13" type="ORF">UFOPK4120_01224</name>
    <name evidence="14" type="ORF">UFOPK4404_00992</name>
</gene>
<evidence type="ECO:0000256" key="1">
    <source>
        <dbReference type="ARBA" id="ARBA00005959"/>
    </source>
</evidence>
<dbReference type="Gene3D" id="3.90.25.10">
    <property type="entry name" value="UDP-galactose 4-epimerase, domain 1"/>
    <property type="match status" value="1"/>
</dbReference>
<comment type="similarity">
    <text evidence="1">Belongs to the NAD(P)-dependent epimerase/dehydratase family. Fucose synthase subfamily.</text>
</comment>
<dbReference type="EMBL" id="CAFBOO010000001">
    <property type="protein sequence ID" value="CAB4975863.1"/>
    <property type="molecule type" value="Genomic_DNA"/>
</dbReference>
<dbReference type="EMBL" id="CAFBNM010000003">
    <property type="protein sequence ID" value="CAB4949203.1"/>
    <property type="molecule type" value="Genomic_DNA"/>
</dbReference>
<dbReference type="InterPro" id="IPR036291">
    <property type="entry name" value="NAD(P)-bd_dom_sf"/>
</dbReference>
<reference evidence="6" key="1">
    <citation type="submission" date="2020-05" db="EMBL/GenBank/DDBJ databases">
        <authorList>
            <person name="Chiriac C."/>
            <person name="Salcher M."/>
            <person name="Ghai R."/>
            <person name="Kavagutti S V."/>
        </authorList>
    </citation>
    <scope>NUCLEOTIDE SEQUENCE</scope>
</reference>
<feature type="domain" description="NAD-dependent epimerase/dehydratase" evidence="5">
    <location>
        <begin position="3"/>
        <end position="233"/>
    </location>
</feature>
<dbReference type="InterPro" id="IPR001509">
    <property type="entry name" value="Epimerase_deHydtase"/>
</dbReference>
<evidence type="ECO:0000313" key="7">
    <source>
        <dbReference type="EMBL" id="CAB4734887.1"/>
    </source>
</evidence>
<evidence type="ECO:0000256" key="3">
    <source>
        <dbReference type="ARBA" id="ARBA00023002"/>
    </source>
</evidence>
<dbReference type="EMBL" id="CAFAAN010000001">
    <property type="protein sequence ID" value="CAB4793798.1"/>
    <property type="molecule type" value="Genomic_DNA"/>
</dbReference>
<evidence type="ECO:0000313" key="8">
    <source>
        <dbReference type="EMBL" id="CAB4761799.1"/>
    </source>
</evidence>
<evidence type="ECO:0000256" key="4">
    <source>
        <dbReference type="ARBA" id="ARBA00023235"/>
    </source>
</evidence>
<dbReference type="EMBL" id="CAEZZH010000017">
    <property type="protein sequence ID" value="CAB4761799.1"/>
    <property type="molecule type" value="Genomic_DNA"/>
</dbReference>
<dbReference type="EMBL" id="CAFAZW010000019">
    <property type="protein sequence ID" value="CAB4843815.1"/>
    <property type="molecule type" value="Genomic_DNA"/>
</dbReference>
<dbReference type="Gene3D" id="3.40.50.720">
    <property type="entry name" value="NAD(P)-binding Rossmann-like Domain"/>
    <property type="match status" value="1"/>
</dbReference>
<evidence type="ECO:0000259" key="5">
    <source>
        <dbReference type="Pfam" id="PF01370"/>
    </source>
</evidence>
<dbReference type="EMBL" id="CAEZXC010000054">
    <property type="protein sequence ID" value="CAB4678860.1"/>
    <property type="molecule type" value="Genomic_DNA"/>
</dbReference>
<dbReference type="AlphaFoldDB" id="A0A6J6MX59"/>
<evidence type="ECO:0000313" key="13">
    <source>
        <dbReference type="EMBL" id="CAB5026823.1"/>
    </source>
</evidence>
<keyword evidence="2" id="KW-0521">NADP</keyword>
<proteinExistence type="inferred from homology"/>
<evidence type="ECO:0000313" key="9">
    <source>
        <dbReference type="EMBL" id="CAB4793798.1"/>
    </source>
</evidence>
<dbReference type="HAMAP" id="MF_00956">
    <property type="entry name" value="GDP_fucose_synth"/>
    <property type="match status" value="1"/>
</dbReference>
<dbReference type="GO" id="GO:0016853">
    <property type="term" value="F:isomerase activity"/>
    <property type="evidence" value="ECO:0007669"/>
    <property type="project" value="UniProtKB-KW"/>
</dbReference>
<evidence type="ECO:0000313" key="14">
    <source>
        <dbReference type="EMBL" id="CAB5074270.1"/>
    </source>
</evidence>
<dbReference type="EMBL" id="CAEZYT010000025">
    <property type="protein sequence ID" value="CAB4734887.1"/>
    <property type="molecule type" value="Genomic_DNA"/>
</dbReference>
<name>A0A6J6MX59_9ZZZZ</name>
<accession>A0A6J6MX59</accession>
<keyword evidence="4" id="KW-0413">Isomerase</keyword>
<evidence type="ECO:0000313" key="12">
    <source>
        <dbReference type="EMBL" id="CAB4975863.1"/>
    </source>
</evidence>
<evidence type="ECO:0000313" key="11">
    <source>
        <dbReference type="EMBL" id="CAB4949203.1"/>
    </source>
</evidence>
<evidence type="ECO:0000256" key="2">
    <source>
        <dbReference type="ARBA" id="ARBA00022857"/>
    </source>
</evidence>
<dbReference type="EMBL" id="CAFBQY010000010">
    <property type="protein sequence ID" value="CAB5074270.1"/>
    <property type="molecule type" value="Genomic_DNA"/>
</dbReference>
<keyword evidence="3" id="KW-0560">Oxidoreductase</keyword>
<dbReference type="InterPro" id="IPR028614">
    <property type="entry name" value="GDP_fucose/colitose_synth"/>
</dbReference>
<dbReference type="PANTHER" id="PTHR43238">
    <property type="entry name" value="GDP-L-FUCOSE SYNTHASE"/>
    <property type="match status" value="1"/>
</dbReference>
<dbReference type="SUPFAM" id="SSF51735">
    <property type="entry name" value="NAD(P)-binding Rossmann-fold domains"/>
    <property type="match status" value="1"/>
</dbReference>
<organism evidence="6">
    <name type="scientific">freshwater metagenome</name>
    <dbReference type="NCBI Taxonomy" id="449393"/>
    <lineage>
        <taxon>unclassified sequences</taxon>
        <taxon>metagenomes</taxon>
        <taxon>ecological metagenomes</taxon>
    </lineage>
</organism>
<dbReference type="GO" id="GO:0050577">
    <property type="term" value="F:GDP-L-fucose synthase activity"/>
    <property type="evidence" value="ECO:0007669"/>
    <property type="project" value="TreeGrafter"/>
</dbReference>
<protein>
    <submittedName>
        <fullName evidence="6">Unannotated protein</fullName>
    </submittedName>
</protein>
<evidence type="ECO:0000313" key="10">
    <source>
        <dbReference type="EMBL" id="CAB4843815.1"/>
    </source>
</evidence>
<dbReference type="CDD" id="cd05239">
    <property type="entry name" value="GDP_FS_SDR_e"/>
    <property type="match status" value="1"/>
</dbReference>